<sequence>MGRLGNIRPRRRPGKPTPAGDGASTGAPSTAPSGDAGSTGTPSAAPSGDAAPTGAPPAPPADGDTTACGPAPGGAPTGSTVGEATPGGSGGGGTADGATAPRGGGGAGTAADATASGDAGDAADTTTGAGRTGGTVDTAAAPAFVGGSVGDRAADTGADAAPARVPTQVATAEPGPAAPPSGTPNGTPTAPDPAAAPGVPSPDDAKAPNRVQPWTGVGSRFGEPGRPLHRSSPFYIGFIGGLGLITAWFLAQAVMGIQHVLIIILISFFLAAGLNPFVERLEKRGMPRRWAVCTVAFGFVLVAAAFVTAIAQPLVEQTSSLINSIPDSLTELRNNERFRQLDEKYDLVNRAKDWAANANTAENLAGGLWGFGKMVLTSVFDTLTVIVLTLYFLGALPSIKEHLYNLFPRSRRARVRLLGDEILSGIGGYVNGALIVATCAGLSSFIFLMILGNDYALPLALVIAITDLIPMIGATVGAAVVSVVVFFDSPGKALTCVIFFLAYQQFENYLIYPRVMNRAVNVPPAITVIAALVGGALLGVTGALLAIPIAAAVLLILREVVTPRQNQA</sequence>
<keyword evidence="4" id="KW-1003">Cell membrane</keyword>
<feature type="region of interest" description="Disordered" evidence="8">
    <location>
        <begin position="167"/>
        <end position="223"/>
    </location>
</feature>
<feature type="compositionally biased region" description="Low complexity" evidence="8">
    <location>
        <begin position="183"/>
        <end position="202"/>
    </location>
</feature>
<evidence type="ECO:0000256" key="7">
    <source>
        <dbReference type="ARBA" id="ARBA00023136"/>
    </source>
</evidence>
<dbReference type="InterPro" id="IPR002549">
    <property type="entry name" value="AI-2E-like"/>
</dbReference>
<dbReference type="Pfam" id="PF01594">
    <property type="entry name" value="AI-2E_transport"/>
    <property type="match status" value="1"/>
</dbReference>
<organism evidence="10 11">
    <name type="scientific">Embleya hyalina</name>
    <dbReference type="NCBI Taxonomy" id="516124"/>
    <lineage>
        <taxon>Bacteria</taxon>
        <taxon>Bacillati</taxon>
        <taxon>Actinomycetota</taxon>
        <taxon>Actinomycetes</taxon>
        <taxon>Kitasatosporales</taxon>
        <taxon>Streptomycetaceae</taxon>
        <taxon>Embleya</taxon>
    </lineage>
</organism>
<gene>
    <name evidence="10" type="ORF">EHYA_02794</name>
</gene>
<name>A0A401YKJ9_9ACTN</name>
<evidence type="ECO:0000313" key="11">
    <source>
        <dbReference type="Proteomes" id="UP000286931"/>
    </source>
</evidence>
<evidence type="ECO:0000256" key="3">
    <source>
        <dbReference type="ARBA" id="ARBA00022448"/>
    </source>
</evidence>
<keyword evidence="7 9" id="KW-0472">Membrane</keyword>
<feature type="region of interest" description="Disordered" evidence="8">
    <location>
        <begin position="1"/>
        <end position="141"/>
    </location>
</feature>
<dbReference type="EMBL" id="BIFH01000017">
    <property type="protein sequence ID" value="GCD95125.1"/>
    <property type="molecule type" value="Genomic_DNA"/>
</dbReference>
<feature type="transmembrane region" description="Helical" evidence="9">
    <location>
        <begin position="234"/>
        <end position="251"/>
    </location>
</feature>
<feature type="transmembrane region" description="Helical" evidence="9">
    <location>
        <begin position="374"/>
        <end position="396"/>
    </location>
</feature>
<comment type="caution">
    <text evidence="10">The sequence shown here is derived from an EMBL/GenBank/DDBJ whole genome shotgun (WGS) entry which is preliminary data.</text>
</comment>
<feature type="transmembrane region" description="Helical" evidence="9">
    <location>
        <begin position="456"/>
        <end position="486"/>
    </location>
</feature>
<evidence type="ECO:0000313" key="10">
    <source>
        <dbReference type="EMBL" id="GCD95125.1"/>
    </source>
</evidence>
<feature type="transmembrane region" description="Helical" evidence="9">
    <location>
        <begin position="524"/>
        <end position="557"/>
    </location>
</feature>
<reference evidence="10 11" key="1">
    <citation type="submission" date="2018-12" db="EMBL/GenBank/DDBJ databases">
        <title>Draft genome sequence of Embleya hyalina NBRC 13850T.</title>
        <authorList>
            <person name="Komaki H."/>
            <person name="Hosoyama A."/>
            <person name="Kimura A."/>
            <person name="Ichikawa N."/>
            <person name="Tamura T."/>
        </authorList>
    </citation>
    <scope>NUCLEOTIDE SEQUENCE [LARGE SCALE GENOMIC DNA]</scope>
    <source>
        <strain evidence="10 11">NBRC 13850</strain>
    </source>
</reference>
<evidence type="ECO:0000256" key="5">
    <source>
        <dbReference type="ARBA" id="ARBA00022692"/>
    </source>
</evidence>
<dbReference type="PANTHER" id="PTHR21716">
    <property type="entry name" value="TRANSMEMBRANE PROTEIN"/>
    <property type="match status" value="1"/>
</dbReference>
<evidence type="ECO:0000256" key="6">
    <source>
        <dbReference type="ARBA" id="ARBA00022989"/>
    </source>
</evidence>
<feature type="transmembrane region" description="Helical" evidence="9">
    <location>
        <begin position="290"/>
        <end position="311"/>
    </location>
</feature>
<evidence type="ECO:0000256" key="4">
    <source>
        <dbReference type="ARBA" id="ARBA00022475"/>
    </source>
</evidence>
<dbReference type="GO" id="GO:0055085">
    <property type="term" value="P:transmembrane transport"/>
    <property type="evidence" value="ECO:0007669"/>
    <property type="project" value="TreeGrafter"/>
</dbReference>
<feature type="compositionally biased region" description="Low complexity" evidence="8">
    <location>
        <begin position="40"/>
        <end position="53"/>
    </location>
</feature>
<feature type="compositionally biased region" description="Polar residues" evidence="8">
    <location>
        <begin position="26"/>
        <end position="39"/>
    </location>
</feature>
<dbReference type="Proteomes" id="UP000286931">
    <property type="component" value="Unassembled WGS sequence"/>
</dbReference>
<protein>
    <submittedName>
        <fullName evidence="10">AI-2E family transporter</fullName>
    </submittedName>
</protein>
<dbReference type="PANTHER" id="PTHR21716:SF53">
    <property type="entry name" value="PERMEASE PERM-RELATED"/>
    <property type="match status" value="1"/>
</dbReference>
<feature type="transmembrane region" description="Helical" evidence="9">
    <location>
        <begin position="417"/>
        <end position="450"/>
    </location>
</feature>
<keyword evidence="6 9" id="KW-1133">Transmembrane helix</keyword>
<dbReference type="GO" id="GO:0005886">
    <property type="term" value="C:plasma membrane"/>
    <property type="evidence" value="ECO:0007669"/>
    <property type="project" value="UniProtKB-SubCell"/>
</dbReference>
<comment type="similarity">
    <text evidence="2">Belongs to the autoinducer-2 exporter (AI-2E) (TC 2.A.86) family.</text>
</comment>
<feature type="transmembrane region" description="Helical" evidence="9">
    <location>
        <begin position="493"/>
        <end position="512"/>
    </location>
</feature>
<evidence type="ECO:0000256" key="2">
    <source>
        <dbReference type="ARBA" id="ARBA00009773"/>
    </source>
</evidence>
<feature type="compositionally biased region" description="Low complexity" evidence="8">
    <location>
        <begin position="61"/>
        <end position="70"/>
    </location>
</feature>
<keyword evidence="11" id="KW-1185">Reference proteome</keyword>
<evidence type="ECO:0000256" key="9">
    <source>
        <dbReference type="SAM" id="Phobius"/>
    </source>
</evidence>
<feature type="compositionally biased region" description="Low complexity" evidence="8">
    <location>
        <begin position="109"/>
        <end position="141"/>
    </location>
</feature>
<proteinExistence type="inferred from homology"/>
<evidence type="ECO:0000256" key="1">
    <source>
        <dbReference type="ARBA" id="ARBA00004651"/>
    </source>
</evidence>
<dbReference type="AlphaFoldDB" id="A0A401YKJ9"/>
<accession>A0A401YKJ9</accession>
<keyword evidence="5 9" id="KW-0812">Transmembrane</keyword>
<feature type="compositionally biased region" description="Gly residues" evidence="8">
    <location>
        <begin position="85"/>
        <end position="95"/>
    </location>
</feature>
<comment type="subcellular location">
    <subcellularLocation>
        <location evidence="1">Cell membrane</location>
        <topology evidence="1">Multi-pass membrane protein</topology>
    </subcellularLocation>
</comment>
<feature type="transmembrane region" description="Helical" evidence="9">
    <location>
        <begin position="257"/>
        <end position="278"/>
    </location>
</feature>
<evidence type="ECO:0000256" key="8">
    <source>
        <dbReference type="SAM" id="MobiDB-lite"/>
    </source>
</evidence>
<keyword evidence="3" id="KW-0813">Transport</keyword>